<feature type="coiled-coil region" evidence="2">
    <location>
        <begin position="226"/>
        <end position="273"/>
    </location>
</feature>
<protein>
    <submittedName>
        <fullName evidence="6">Vacuolar protein-sorting-associated protein</fullName>
    </submittedName>
</protein>
<evidence type="ECO:0000259" key="5">
    <source>
        <dbReference type="Pfam" id="PF08265"/>
    </source>
</evidence>
<dbReference type="InterPro" id="IPR024368">
    <property type="entry name" value="Ecl1/2/3"/>
</dbReference>
<dbReference type="Pfam" id="PF08265">
    <property type="entry name" value="YL1_C"/>
    <property type="match status" value="1"/>
</dbReference>
<feature type="domain" description="Vps72/YL1 C-terminal" evidence="5">
    <location>
        <begin position="478"/>
        <end position="496"/>
    </location>
</feature>
<feature type="region of interest" description="Disordered" evidence="3">
    <location>
        <begin position="1"/>
        <end position="194"/>
    </location>
</feature>
<feature type="region of interest" description="Disordered" evidence="3">
    <location>
        <begin position="304"/>
        <end position="393"/>
    </location>
</feature>
<feature type="domain" description="Vps72/YL1 N-terminal" evidence="4">
    <location>
        <begin position="33"/>
        <end position="284"/>
    </location>
</feature>
<evidence type="ECO:0000313" key="6">
    <source>
        <dbReference type="EMBL" id="KAJ6263192.1"/>
    </source>
</evidence>
<reference evidence="6" key="1">
    <citation type="submission" date="2023-01" db="EMBL/GenBank/DDBJ databases">
        <title>The chitinases involved in constricting ring structure development in the nematode-trapping fungus Drechslerella dactyloides.</title>
        <authorList>
            <person name="Wang R."/>
            <person name="Zhang L."/>
            <person name="Tang P."/>
            <person name="Li S."/>
            <person name="Liang L."/>
        </authorList>
    </citation>
    <scope>NUCLEOTIDE SEQUENCE</scope>
    <source>
        <strain evidence="6">YMF1.00031</strain>
    </source>
</reference>
<dbReference type="InterPro" id="IPR046757">
    <property type="entry name" value="YL1_N"/>
</dbReference>
<feature type="compositionally biased region" description="Pro residues" evidence="3">
    <location>
        <begin position="381"/>
        <end position="393"/>
    </location>
</feature>
<feature type="region of interest" description="Disordered" evidence="3">
    <location>
        <begin position="523"/>
        <end position="544"/>
    </location>
</feature>
<accession>A0AAD6J3M9</accession>
<dbReference type="Pfam" id="PF05764">
    <property type="entry name" value="YL1"/>
    <property type="match status" value="1"/>
</dbReference>
<keyword evidence="7" id="KW-1185">Reference proteome</keyword>
<feature type="compositionally biased region" description="Polar residues" evidence="3">
    <location>
        <begin position="182"/>
        <end position="193"/>
    </location>
</feature>
<feature type="compositionally biased region" description="Polar residues" evidence="3">
    <location>
        <begin position="762"/>
        <end position="789"/>
    </location>
</feature>
<dbReference type="PANTHER" id="PTHR13275">
    <property type="entry name" value="YL-1 PROTEIN TRANSCRIPTION FACTOR-LIKE 1"/>
    <property type="match status" value="1"/>
</dbReference>
<evidence type="ECO:0000313" key="7">
    <source>
        <dbReference type="Proteomes" id="UP001221413"/>
    </source>
</evidence>
<comment type="similarity">
    <text evidence="1">Belongs to the VPS72/YL1 family.</text>
</comment>
<dbReference type="PANTHER" id="PTHR13275:SF4">
    <property type="entry name" value="VACUOLAR PROTEIN SORTING-ASSOCIATED PROTEIN 72 HOMOLOG"/>
    <property type="match status" value="1"/>
</dbReference>
<keyword evidence="2" id="KW-0175">Coiled coil</keyword>
<dbReference type="EMBL" id="JAQGDS010000002">
    <property type="protein sequence ID" value="KAJ6263192.1"/>
    <property type="molecule type" value="Genomic_DNA"/>
</dbReference>
<dbReference type="Proteomes" id="UP001221413">
    <property type="component" value="Unassembled WGS sequence"/>
</dbReference>
<name>A0AAD6J3M9_DREDA</name>
<proteinExistence type="inferred from homology"/>
<feature type="compositionally biased region" description="Low complexity" evidence="3">
    <location>
        <begin position="612"/>
        <end position="627"/>
    </location>
</feature>
<dbReference type="AlphaFoldDB" id="A0AAD6J3M9"/>
<feature type="compositionally biased region" description="Acidic residues" evidence="3">
    <location>
        <begin position="83"/>
        <end position="95"/>
    </location>
</feature>
<comment type="caution">
    <text evidence="6">The sequence shown here is derived from an EMBL/GenBank/DDBJ whole genome shotgun (WGS) entry which is preliminary data.</text>
</comment>
<gene>
    <name evidence="6" type="ORF">Dda_1753</name>
</gene>
<evidence type="ECO:0000256" key="2">
    <source>
        <dbReference type="SAM" id="Coils"/>
    </source>
</evidence>
<evidence type="ECO:0000259" key="4">
    <source>
        <dbReference type="Pfam" id="PF05764"/>
    </source>
</evidence>
<feature type="compositionally biased region" description="Polar residues" evidence="3">
    <location>
        <begin position="570"/>
        <end position="597"/>
    </location>
</feature>
<dbReference type="InterPro" id="IPR013272">
    <property type="entry name" value="Vps72/YL1_C"/>
</dbReference>
<organism evidence="6 7">
    <name type="scientific">Drechslerella dactyloides</name>
    <name type="common">Nematode-trapping fungus</name>
    <name type="synonym">Arthrobotrys dactyloides</name>
    <dbReference type="NCBI Taxonomy" id="74499"/>
    <lineage>
        <taxon>Eukaryota</taxon>
        <taxon>Fungi</taxon>
        <taxon>Dikarya</taxon>
        <taxon>Ascomycota</taxon>
        <taxon>Pezizomycotina</taxon>
        <taxon>Orbiliomycetes</taxon>
        <taxon>Orbiliales</taxon>
        <taxon>Orbiliaceae</taxon>
        <taxon>Drechslerella</taxon>
    </lineage>
</organism>
<evidence type="ECO:0000256" key="1">
    <source>
        <dbReference type="ARBA" id="ARBA00006832"/>
    </source>
</evidence>
<sequence length="789" mass="86530">MSTDTPMNVDEPSDGGSSREASPKLPESLIAGRQRRSTAGNRLAQLLQQEQPDDIDLLFEETGEDDGDFEAKHESDIDLGSSSDEEDKPQEQDELAGEKELQQEEQASKKKRKAGASYPGQKELDKLVKRQQALRNKRVTIQEPDQSKESSTAPSPGPDQAPRARKKSERISWIPTLEDQPSRQSSRRQTVANKQMIHERMKESNERRLKVIAAMNEASLRKKEQKVELTQEMRLERAKKVEHQNKKSLNKWQEAEEARLAAQRAKLAALHNRKIEGPYIRFYSGRAEWGPDGRLVGIGKRKLVQEVPEVAEVPEKSEVPKKTPENENDIDPKKDTADQSQPDGDVVMDDAPQDNAPQDATPELKNADPTTVPAIELPTGDAPPVPNQPTEPPNPAQIETVAAVPPSDADYDDDTHHQIAEQLQTDLDAALPPAKPSITSQAYICLEGFKKEASNREFQSKILFPHNRGPLPKPDRPLCVTTSLPARFKDPSTGLPAHCEKQILIPNHGVLYCSEACRRRDRDTKSHPIPISGSLPLHQQQRGGFGSWNTPPLSPRLGYMDNFAPPNLIAPTSPTTARSIPLSRTTSSPGDHTSFSPPSDPIPLHRRSVYEMSYPSMSAPSSPTNSSGVHLPSKRPPHLPRNNTFTSVTSLAHSPANSSFTRPLPPLHNPFSSSFSSSPRSIDLVTPISSVTSQPAGLAHTGAANGTTSEQMYEKKAIPSSGHGQGSLKKLFNFDGMRAPPQQPMRSTPMVSRAVSPAPMASNISRAGSPTPGSVSDGTKLKSTWTDLY</sequence>
<feature type="region of interest" description="Disordered" evidence="3">
    <location>
        <begin position="568"/>
        <end position="640"/>
    </location>
</feature>
<feature type="compositionally biased region" description="Acidic residues" evidence="3">
    <location>
        <begin position="51"/>
        <end position="68"/>
    </location>
</feature>
<feature type="region of interest" description="Disordered" evidence="3">
    <location>
        <begin position="718"/>
        <end position="789"/>
    </location>
</feature>
<feature type="compositionally biased region" description="Basic and acidic residues" evidence="3">
    <location>
        <begin position="96"/>
        <end position="108"/>
    </location>
</feature>
<dbReference type="Pfam" id="PF12855">
    <property type="entry name" value="Ecl1"/>
    <property type="match status" value="1"/>
</dbReference>
<dbReference type="GO" id="GO:0005634">
    <property type="term" value="C:nucleus"/>
    <property type="evidence" value="ECO:0007669"/>
    <property type="project" value="TreeGrafter"/>
</dbReference>
<evidence type="ECO:0000256" key="3">
    <source>
        <dbReference type="SAM" id="MobiDB-lite"/>
    </source>
</evidence>
<feature type="compositionally biased region" description="Basic and acidic residues" evidence="3">
    <location>
        <begin position="313"/>
        <end position="337"/>
    </location>
</feature>